<sequence>MIAAVYSYSFQHRLQSFRNCSEQAVYNYAIDFAILYLQCLNDHLRTPPHLIEEFGDGYNQKSARFLKRLPPKSFTKCVWLSVGVTEDVGVETKFHEEHPDCEMIGIEVMPKKMDNFRRIGGIGFAGALVRCNCSMETWQYIEFRRRYA</sequence>
<evidence type="ECO:0000313" key="1">
    <source>
        <dbReference type="Proteomes" id="UP000492821"/>
    </source>
</evidence>
<dbReference type="AlphaFoldDB" id="A0A7E4W0R2"/>
<keyword evidence="1" id="KW-1185">Reference proteome</keyword>
<protein>
    <submittedName>
        <fullName evidence="2">GRAS domain-containing protein</fullName>
    </submittedName>
</protein>
<organism evidence="1 2">
    <name type="scientific">Panagrellus redivivus</name>
    <name type="common">Microworm</name>
    <dbReference type="NCBI Taxonomy" id="6233"/>
    <lineage>
        <taxon>Eukaryota</taxon>
        <taxon>Metazoa</taxon>
        <taxon>Ecdysozoa</taxon>
        <taxon>Nematoda</taxon>
        <taxon>Chromadorea</taxon>
        <taxon>Rhabditida</taxon>
        <taxon>Tylenchina</taxon>
        <taxon>Panagrolaimomorpha</taxon>
        <taxon>Panagrolaimoidea</taxon>
        <taxon>Panagrolaimidae</taxon>
        <taxon>Panagrellus</taxon>
    </lineage>
</organism>
<dbReference type="Proteomes" id="UP000492821">
    <property type="component" value="Unassembled WGS sequence"/>
</dbReference>
<accession>A0A7E4W0R2</accession>
<proteinExistence type="predicted"/>
<reference evidence="2" key="2">
    <citation type="submission" date="2020-10" db="UniProtKB">
        <authorList>
            <consortium name="WormBaseParasite"/>
        </authorList>
    </citation>
    <scope>IDENTIFICATION</scope>
</reference>
<evidence type="ECO:0000313" key="2">
    <source>
        <dbReference type="WBParaSite" id="Pan_g5068.t1"/>
    </source>
</evidence>
<reference evidence="1" key="1">
    <citation type="journal article" date="2013" name="Genetics">
        <title>The draft genome and transcriptome of Panagrellus redivivus are shaped by the harsh demands of a free-living lifestyle.</title>
        <authorList>
            <person name="Srinivasan J."/>
            <person name="Dillman A.R."/>
            <person name="Macchietto M.G."/>
            <person name="Heikkinen L."/>
            <person name="Lakso M."/>
            <person name="Fracchia K.M."/>
            <person name="Antoshechkin I."/>
            <person name="Mortazavi A."/>
            <person name="Wong G."/>
            <person name="Sternberg P.W."/>
        </authorList>
    </citation>
    <scope>NUCLEOTIDE SEQUENCE [LARGE SCALE GENOMIC DNA]</scope>
    <source>
        <strain evidence="1">MT8872</strain>
    </source>
</reference>
<dbReference type="WBParaSite" id="Pan_g5068.t1">
    <property type="protein sequence ID" value="Pan_g5068.t1"/>
    <property type="gene ID" value="Pan_g5068"/>
</dbReference>
<name>A0A7E4W0R2_PANRE</name>